<dbReference type="OrthoDB" id="3626597at2759"/>
<gene>
    <name evidence="20" type="primary">ECM14</name>
    <name evidence="20" type="ORF">I7I51_01067</name>
</gene>
<comment type="similarity">
    <text evidence="4 16">Belongs to the peptidase M14 family.</text>
</comment>
<evidence type="ECO:0000256" key="15">
    <source>
        <dbReference type="ARBA" id="ARBA00026213"/>
    </source>
</evidence>
<dbReference type="PRINTS" id="PR00765">
    <property type="entry name" value="CRBOXYPTASEA"/>
</dbReference>
<feature type="chain" id="PRO_5034628186" description="Inactive metallocarboxypeptidase ECM14" evidence="18">
    <location>
        <begin position="22"/>
        <end position="607"/>
    </location>
</feature>
<dbReference type="SMR" id="A0A8A1MBY4"/>
<evidence type="ECO:0000256" key="16">
    <source>
        <dbReference type="PROSITE-ProRule" id="PRU01379"/>
    </source>
</evidence>
<keyword evidence="10" id="KW-1015">Disulfide bond</keyword>
<evidence type="ECO:0000313" key="20">
    <source>
        <dbReference type="EMBL" id="QSS64006.1"/>
    </source>
</evidence>
<keyword evidence="6" id="KW-0926">Vacuole</keyword>
<evidence type="ECO:0000256" key="2">
    <source>
        <dbReference type="ARBA" id="ARBA00004116"/>
    </source>
</evidence>
<keyword evidence="8 18" id="KW-0732">Signal</keyword>
<dbReference type="InterPro" id="IPR000834">
    <property type="entry name" value="Peptidase_M14"/>
</dbReference>
<proteinExistence type="inferred from homology"/>
<dbReference type="GO" id="GO:0006508">
    <property type="term" value="P:proteolysis"/>
    <property type="evidence" value="ECO:0007669"/>
    <property type="project" value="InterPro"/>
</dbReference>
<comment type="function">
    <text evidence="13">Inactive carboxypeptidase that may play a role in cell wall organization and biogenesis.</text>
</comment>
<evidence type="ECO:0000256" key="10">
    <source>
        <dbReference type="ARBA" id="ARBA00023157"/>
    </source>
</evidence>
<evidence type="ECO:0000256" key="4">
    <source>
        <dbReference type="ARBA" id="ARBA00005988"/>
    </source>
</evidence>
<comment type="cofactor">
    <cofactor evidence="1">
        <name>Zn(2+)</name>
        <dbReference type="ChEBI" id="CHEBI:29105"/>
    </cofactor>
</comment>
<feature type="domain" description="Peptidase M14" evidence="19">
    <location>
        <begin position="202"/>
        <end position="522"/>
    </location>
</feature>
<evidence type="ECO:0000256" key="13">
    <source>
        <dbReference type="ARBA" id="ARBA00025210"/>
    </source>
</evidence>
<evidence type="ECO:0000256" key="11">
    <source>
        <dbReference type="ARBA" id="ARBA00023180"/>
    </source>
</evidence>
<comment type="caution">
    <text evidence="16">Lacks conserved residue(s) required for the propagation of feature annotation.</text>
</comment>
<dbReference type="Proteomes" id="UP000663671">
    <property type="component" value="Chromosome 1"/>
</dbReference>
<organism evidence="20 21">
    <name type="scientific">Ajellomyces capsulatus</name>
    <name type="common">Darling's disease fungus</name>
    <name type="synonym">Histoplasma capsulatum</name>
    <dbReference type="NCBI Taxonomy" id="5037"/>
    <lineage>
        <taxon>Eukaryota</taxon>
        <taxon>Fungi</taxon>
        <taxon>Dikarya</taxon>
        <taxon>Ascomycota</taxon>
        <taxon>Pezizomycotina</taxon>
        <taxon>Eurotiomycetes</taxon>
        <taxon>Eurotiomycetidae</taxon>
        <taxon>Onygenales</taxon>
        <taxon>Ajellomycetaceae</taxon>
        <taxon>Histoplasma</taxon>
    </lineage>
</organism>
<dbReference type="Pfam" id="PF00246">
    <property type="entry name" value="Peptidase_M14"/>
    <property type="match status" value="1"/>
</dbReference>
<dbReference type="GO" id="GO:0008270">
    <property type="term" value="F:zinc ion binding"/>
    <property type="evidence" value="ECO:0007669"/>
    <property type="project" value="InterPro"/>
</dbReference>
<dbReference type="EMBL" id="CP069114">
    <property type="protein sequence ID" value="QSS64006.1"/>
    <property type="molecule type" value="Genomic_DNA"/>
</dbReference>
<dbReference type="GO" id="GO:0071555">
    <property type="term" value="P:cell wall organization"/>
    <property type="evidence" value="ECO:0007669"/>
    <property type="project" value="UniProtKB-KW"/>
</dbReference>
<evidence type="ECO:0000256" key="7">
    <source>
        <dbReference type="ARBA" id="ARBA00022723"/>
    </source>
</evidence>
<evidence type="ECO:0000256" key="17">
    <source>
        <dbReference type="SAM" id="MobiDB-lite"/>
    </source>
</evidence>
<protein>
    <recommendedName>
        <fullName evidence="14">Inactive metallocarboxypeptidase ECM14</fullName>
    </recommendedName>
    <alternativeName>
        <fullName evidence="15">Inactive metallocarboxypeptidase ecm14</fullName>
    </alternativeName>
</protein>
<feature type="signal peptide" evidence="18">
    <location>
        <begin position="1"/>
        <end position="21"/>
    </location>
</feature>
<evidence type="ECO:0000313" key="21">
    <source>
        <dbReference type="Proteomes" id="UP000663671"/>
    </source>
</evidence>
<dbReference type="Gene3D" id="3.40.630.10">
    <property type="entry name" value="Zn peptidases"/>
    <property type="match status" value="1"/>
</dbReference>
<keyword evidence="7" id="KW-0479">Metal-binding</keyword>
<evidence type="ECO:0000256" key="8">
    <source>
        <dbReference type="ARBA" id="ARBA00022729"/>
    </source>
</evidence>
<evidence type="ECO:0000256" key="6">
    <source>
        <dbReference type="ARBA" id="ARBA00022554"/>
    </source>
</evidence>
<dbReference type="CDD" id="cd03860">
    <property type="entry name" value="M14_CP_A-B_like"/>
    <property type="match status" value="1"/>
</dbReference>
<reference evidence="20" key="1">
    <citation type="submission" date="2021-01" db="EMBL/GenBank/DDBJ databases">
        <title>Chromosome-level genome assembly of a human fungal pathogen reveals clustering of transcriptionally co-regulated genes.</title>
        <authorList>
            <person name="Voorhies M."/>
            <person name="Cohen S."/>
            <person name="Shea T.P."/>
            <person name="Petrus S."/>
            <person name="Munoz J.F."/>
            <person name="Poplawski S."/>
            <person name="Goldman W.E."/>
            <person name="Michael T."/>
            <person name="Cuomo C.A."/>
            <person name="Sil A."/>
            <person name="Beyhan S."/>
        </authorList>
    </citation>
    <scope>NUCLEOTIDE SEQUENCE</scope>
    <source>
        <strain evidence="20">WU24</strain>
    </source>
</reference>
<keyword evidence="11" id="KW-0325">Glycoprotein</keyword>
<dbReference type="PANTHER" id="PTHR11705">
    <property type="entry name" value="PROTEASE FAMILY M14 CARBOXYPEPTIDASE A,B"/>
    <property type="match status" value="1"/>
</dbReference>
<feature type="compositionally biased region" description="Basic and acidic residues" evidence="17">
    <location>
        <begin position="573"/>
        <end position="590"/>
    </location>
</feature>
<evidence type="ECO:0000256" key="1">
    <source>
        <dbReference type="ARBA" id="ARBA00001947"/>
    </source>
</evidence>
<sequence>MRLFTHGQVLALLAFVNTISAIPSFSTNSYPAHPAEPVSLVSQHQPQAPLGLWTRLRNSVIERVWGVPPQQRHRGGNKHQYPPFSAPASLRTRYGDDVVLRFKLQTADEVKALVEASNILFLDVWSSTDEWIDIRLAKDVVPSLLGLLPKSLQTTHVPLIRDLPQTIYESYPSPFQSSSGHERGFLPSGEPSSDATNIFFENYQPLSVIVPWMRLLASMFPSHAQFISIGSSFEGRDIPALRVGVRPANDQKPRRTLIIEGGSHAREWIGVSTVNYVAYSLITSYGKSKPISTLLEQFDFIFIPTINPDGYVYTWETDRLWRKNRQETSLPFCHGVDLDRTWGFEWNGNVTGDNPCLESYGGDKPFAGVEAHQLAEWVKEQTEQRNAKFVAFVDLHSYSQQILYPYSYSCLSQPPNLENLEELAMGIAKAIRLTNRKTYAVSSACGGLMASQKKKVKSETFLRMESTGGSALDWFYHDFGVKYAYQLKLRDRGSYGFLLPRENIVPTGNEVFNAVMMLGRFLLGKSRAFQELDWDAGFQRPNKDDKPILNDDDDDDNDDDDDDDDDADTNDDGIGRKDDSWVPDEYKGDNDRDESDGGWGFRRLRKR</sequence>
<evidence type="ECO:0000259" key="19">
    <source>
        <dbReference type="PROSITE" id="PS52035"/>
    </source>
</evidence>
<evidence type="ECO:0000256" key="5">
    <source>
        <dbReference type="ARBA" id="ARBA00022525"/>
    </source>
</evidence>
<dbReference type="VEuPathDB" id="FungiDB:I7I51_01067"/>
<dbReference type="SUPFAM" id="SSF53187">
    <property type="entry name" value="Zn-dependent exopeptidases"/>
    <property type="match status" value="1"/>
</dbReference>
<dbReference type="SMART" id="SM00631">
    <property type="entry name" value="Zn_pept"/>
    <property type="match status" value="1"/>
</dbReference>
<dbReference type="AlphaFoldDB" id="A0A8A1MBY4"/>
<evidence type="ECO:0000256" key="14">
    <source>
        <dbReference type="ARBA" id="ARBA00026187"/>
    </source>
</evidence>
<dbReference type="PROSITE" id="PS52035">
    <property type="entry name" value="PEPTIDASE_M14"/>
    <property type="match status" value="1"/>
</dbReference>
<dbReference type="FunFam" id="3.40.630.10:FF:000060">
    <property type="entry name" value="Putative metallocarboxypeptidase ecm14"/>
    <property type="match status" value="1"/>
</dbReference>
<accession>A0A8A1MBY4</accession>
<keyword evidence="20" id="KW-0378">Hydrolase</keyword>
<feature type="compositionally biased region" description="Acidic residues" evidence="17">
    <location>
        <begin position="550"/>
        <end position="571"/>
    </location>
</feature>
<evidence type="ECO:0000256" key="12">
    <source>
        <dbReference type="ARBA" id="ARBA00023316"/>
    </source>
</evidence>
<feature type="region of interest" description="Disordered" evidence="17">
    <location>
        <begin position="539"/>
        <end position="607"/>
    </location>
</feature>
<keyword evidence="20" id="KW-0645">Protease</keyword>
<name>A0A8A1MBY4_AJECA</name>
<keyword evidence="5" id="KW-0964">Secreted</keyword>
<evidence type="ECO:0000256" key="3">
    <source>
        <dbReference type="ARBA" id="ARBA00004613"/>
    </source>
</evidence>
<evidence type="ECO:0000256" key="9">
    <source>
        <dbReference type="ARBA" id="ARBA00022833"/>
    </source>
</evidence>
<keyword evidence="12" id="KW-0961">Cell wall biogenesis/degradation</keyword>
<comment type="subcellular location">
    <subcellularLocation>
        <location evidence="3">Secreted</location>
    </subcellularLocation>
    <subcellularLocation>
        <location evidence="2">Vacuole</location>
    </subcellularLocation>
</comment>
<evidence type="ECO:0000256" key="18">
    <source>
        <dbReference type="SAM" id="SignalP"/>
    </source>
</evidence>
<dbReference type="PANTHER" id="PTHR11705:SF147">
    <property type="entry name" value="INACTIVE METALLOCARBOXYPEPTIDASE ECM14"/>
    <property type="match status" value="1"/>
</dbReference>
<dbReference type="GO" id="GO:0005773">
    <property type="term" value="C:vacuole"/>
    <property type="evidence" value="ECO:0007669"/>
    <property type="project" value="UniProtKB-SubCell"/>
</dbReference>
<keyword evidence="20" id="KW-0121">Carboxypeptidase</keyword>
<keyword evidence="9" id="KW-0862">Zinc</keyword>
<dbReference type="GO" id="GO:0004181">
    <property type="term" value="F:metallocarboxypeptidase activity"/>
    <property type="evidence" value="ECO:0007669"/>
    <property type="project" value="InterPro"/>
</dbReference>
<dbReference type="GO" id="GO:0005576">
    <property type="term" value="C:extracellular region"/>
    <property type="evidence" value="ECO:0007669"/>
    <property type="project" value="UniProtKB-SubCell"/>
</dbReference>